<evidence type="ECO:0000256" key="1">
    <source>
        <dbReference type="ARBA" id="ARBA00004230"/>
    </source>
</evidence>
<dbReference type="Proteomes" id="UP000694892">
    <property type="component" value="Chromosome 8L"/>
</dbReference>
<dbReference type="GO" id="GO:0016020">
    <property type="term" value="C:membrane"/>
    <property type="evidence" value="ECO:0007669"/>
    <property type="project" value="UniProtKB-SubCell"/>
</dbReference>
<dbReference type="OMA" id="NSCIFIY"/>
<evidence type="ECO:0000256" key="16">
    <source>
        <dbReference type="ARBA" id="ARBA00080073"/>
    </source>
</evidence>
<dbReference type="CDD" id="cd08871">
    <property type="entry name" value="START_STARD10-like"/>
    <property type="match status" value="1"/>
</dbReference>
<dbReference type="PANTHER" id="PTHR19308:SF57">
    <property type="entry name" value="LOC100145115 PROTEIN"/>
    <property type="match status" value="1"/>
</dbReference>
<keyword evidence="11" id="KW-0446">Lipid-binding</keyword>
<keyword evidence="10" id="KW-0969">Cilium</keyword>
<evidence type="ECO:0000256" key="5">
    <source>
        <dbReference type="ARBA" id="ARBA00022490"/>
    </source>
</evidence>
<dbReference type="Pfam" id="PF01852">
    <property type="entry name" value="START"/>
    <property type="match status" value="1"/>
</dbReference>
<dbReference type="InterPro" id="IPR002913">
    <property type="entry name" value="START_lipid-bd_dom"/>
</dbReference>
<organism evidence="18 19">
    <name type="scientific">Xenopus laevis</name>
    <name type="common">African clawed frog</name>
    <dbReference type="NCBI Taxonomy" id="8355"/>
    <lineage>
        <taxon>Eukaryota</taxon>
        <taxon>Metazoa</taxon>
        <taxon>Chordata</taxon>
        <taxon>Craniata</taxon>
        <taxon>Vertebrata</taxon>
        <taxon>Euteleostomi</taxon>
        <taxon>Amphibia</taxon>
        <taxon>Batrachia</taxon>
        <taxon>Anura</taxon>
        <taxon>Pipoidea</taxon>
        <taxon>Pipidae</taxon>
        <taxon>Xenopodinae</taxon>
        <taxon>Xenopus</taxon>
        <taxon>Xenopus</taxon>
    </lineage>
</organism>
<comment type="subcellular location">
    <subcellularLocation>
        <location evidence="1">Cell projection</location>
        <location evidence="1">Cilium</location>
        <location evidence="1">Flagellum</location>
    </subcellularLocation>
    <subcellularLocation>
        <location evidence="3">Cytoplasm</location>
    </subcellularLocation>
    <subcellularLocation>
        <location evidence="2">Membrane</location>
    </subcellularLocation>
</comment>
<evidence type="ECO:0000256" key="12">
    <source>
        <dbReference type="ARBA" id="ARBA00023136"/>
    </source>
</evidence>
<dbReference type="InterPro" id="IPR051213">
    <property type="entry name" value="START_lipid_transfer"/>
</dbReference>
<sequence>MAQEIPQVPDDTLFLSFREQCESTDGWVCSYNKSDIGVWMKPAGKTSLVHTVKGRMAFPDVSADTVYDVLHDTEYRKKWDINMIETKDIALLSANADVGYYSWKCPKPLKNRDVVTLRSWLVLPESFLIINFSVKHKLFPPRKDLIRAVSLVAGYYIHRTGSNTCTLTYLAQVDPRGSLPKWVVNKSSKYLAPKILRKLHKACLQYPSWKNKNQPGFKPWLNPEQNTLPRMSLNELTLQRADSLELVDESNLCEGAEEKAKEKADNSDDD</sequence>
<dbReference type="OrthoDB" id="5403181at2759"/>
<keyword evidence="6" id="KW-0597">Phosphoprotein</keyword>
<evidence type="ECO:0000256" key="4">
    <source>
        <dbReference type="ARBA" id="ARBA00022448"/>
    </source>
</evidence>
<evidence type="ECO:0000256" key="6">
    <source>
        <dbReference type="ARBA" id="ARBA00022553"/>
    </source>
</evidence>
<keyword evidence="4" id="KW-0813">Transport</keyword>
<dbReference type="AlphaFoldDB" id="A0A974C696"/>
<reference evidence="19" key="1">
    <citation type="journal article" date="2016" name="Nature">
        <title>Genome evolution in the allotetraploid frog Xenopus laevis.</title>
        <authorList>
            <person name="Session A.M."/>
            <person name="Uno Y."/>
            <person name="Kwon T."/>
            <person name="Chapman J.A."/>
            <person name="Toyoda A."/>
            <person name="Takahashi S."/>
            <person name="Fukui A."/>
            <person name="Hikosaka A."/>
            <person name="Suzuki A."/>
            <person name="Kondo M."/>
            <person name="van Heeringen S.J."/>
            <person name="Quigley I."/>
            <person name="Heinz S."/>
            <person name="Ogino H."/>
            <person name="Ochi H."/>
            <person name="Hellsten U."/>
            <person name="Lyons J.B."/>
            <person name="Simakov O."/>
            <person name="Putnam N."/>
            <person name="Stites J."/>
            <person name="Kuroki Y."/>
            <person name="Tanaka T."/>
            <person name="Michiue T."/>
            <person name="Watanabe M."/>
            <person name="Bogdanovic O."/>
            <person name="Lister R."/>
            <person name="Georgiou G."/>
            <person name="Paranjpe S.S."/>
            <person name="van Kruijsbergen I."/>
            <person name="Shu S."/>
            <person name="Carlson J."/>
            <person name="Kinoshita T."/>
            <person name="Ohta Y."/>
            <person name="Mawaribuchi S."/>
            <person name="Jenkins J."/>
            <person name="Grimwood J."/>
            <person name="Schmutz J."/>
            <person name="Mitros T."/>
            <person name="Mozaffari S.V."/>
            <person name="Suzuki Y."/>
            <person name="Haramoto Y."/>
            <person name="Yamamoto T.S."/>
            <person name="Takagi C."/>
            <person name="Heald R."/>
            <person name="Miller K."/>
            <person name="Haudenschild C."/>
            <person name="Kitzman J."/>
            <person name="Nakayama T."/>
            <person name="Izutsu Y."/>
            <person name="Robert J."/>
            <person name="Fortriede J."/>
            <person name="Burns K."/>
            <person name="Lotay V."/>
            <person name="Karimi K."/>
            <person name="Yasuoka Y."/>
            <person name="Dichmann D.S."/>
            <person name="Flajnik M.F."/>
            <person name="Houston D.W."/>
            <person name="Shendure J."/>
            <person name="DuPasquier L."/>
            <person name="Vize P.D."/>
            <person name="Zorn A.M."/>
            <person name="Ito M."/>
            <person name="Marcotte E.M."/>
            <person name="Wallingford J.B."/>
            <person name="Ito Y."/>
            <person name="Asashima M."/>
            <person name="Ueno N."/>
            <person name="Matsuda Y."/>
            <person name="Veenstra G.J."/>
            <person name="Fujiyama A."/>
            <person name="Harland R.M."/>
            <person name="Taira M."/>
            <person name="Rokhsar D.S."/>
        </authorList>
    </citation>
    <scope>NUCLEOTIDE SEQUENCE [LARGE SCALE GENOMIC DNA]</scope>
    <source>
        <strain evidence="19">J</strain>
    </source>
</reference>
<keyword evidence="13" id="KW-0966">Cell projection</keyword>
<dbReference type="SMART" id="SM00234">
    <property type="entry name" value="START"/>
    <property type="match status" value="1"/>
</dbReference>
<keyword evidence="7" id="KW-0282">Flagellum</keyword>
<evidence type="ECO:0000256" key="7">
    <source>
        <dbReference type="ARBA" id="ARBA00022846"/>
    </source>
</evidence>
<evidence type="ECO:0000256" key="3">
    <source>
        <dbReference type="ARBA" id="ARBA00004496"/>
    </source>
</evidence>
<dbReference type="InterPro" id="IPR023393">
    <property type="entry name" value="START-like_dom_sf"/>
</dbReference>
<feature type="domain" description="START" evidence="17">
    <location>
        <begin position="23"/>
        <end position="208"/>
    </location>
</feature>
<dbReference type="GO" id="GO:0006869">
    <property type="term" value="P:lipid transport"/>
    <property type="evidence" value="ECO:0007669"/>
    <property type="project" value="UniProtKB-KW"/>
</dbReference>
<dbReference type="InterPro" id="IPR041951">
    <property type="entry name" value="STARD10_START"/>
</dbReference>
<dbReference type="KEGG" id="xla:100127316"/>
<evidence type="ECO:0000256" key="10">
    <source>
        <dbReference type="ARBA" id="ARBA00023069"/>
    </source>
</evidence>
<dbReference type="GO" id="GO:0031514">
    <property type="term" value="C:motile cilium"/>
    <property type="evidence" value="ECO:0007669"/>
    <property type="project" value="UniProtKB-SubCell"/>
</dbReference>
<evidence type="ECO:0000256" key="11">
    <source>
        <dbReference type="ARBA" id="ARBA00023121"/>
    </source>
</evidence>
<evidence type="ECO:0000256" key="13">
    <source>
        <dbReference type="ARBA" id="ARBA00023273"/>
    </source>
</evidence>
<keyword evidence="5" id="KW-0963">Cytoplasm</keyword>
<dbReference type="GO" id="GO:0046581">
    <property type="term" value="C:intercellular canaliculus"/>
    <property type="evidence" value="ECO:0007669"/>
    <property type="project" value="TreeGrafter"/>
</dbReference>
<dbReference type="GO" id="GO:0005829">
    <property type="term" value="C:cytosol"/>
    <property type="evidence" value="ECO:0007669"/>
    <property type="project" value="UniProtKB-ARBA"/>
</dbReference>
<evidence type="ECO:0000256" key="14">
    <source>
        <dbReference type="ARBA" id="ARBA00070345"/>
    </source>
</evidence>
<name>A0A974C696_XENLA</name>
<evidence type="ECO:0000256" key="2">
    <source>
        <dbReference type="ARBA" id="ARBA00004370"/>
    </source>
</evidence>
<accession>A0A974C696</accession>
<dbReference type="EMBL" id="CM004480">
    <property type="protein sequence ID" value="OCT67333.1"/>
    <property type="molecule type" value="Genomic_DNA"/>
</dbReference>
<dbReference type="GO" id="GO:0008289">
    <property type="term" value="F:lipid binding"/>
    <property type="evidence" value="ECO:0007669"/>
    <property type="project" value="UniProtKB-KW"/>
</dbReference>
<evidence type="ECO:0000256" key="9">
    <source>
        <dbReference type="ARBA" id="ARBA00023055"/>
    </source>
</evidence>
<keyword evidence="9" id="KW-0445">Lipid transport</keyword>
<gene>
    <name evidence="18" type="ORF">XELAEV_18038628mg</name>
</gene>
<dbReference type="GO" id="GO:0005902">
    <property type="term" value="C:microvillus"/>
    <property type="evidence" value="ECO:0007669"/>
    <property type="project" value="TreeGrafter"/>
</dbReference>
<keyword evidence="8" id="KW-0007">Acetylation</keyword>
<keyword evidence="12" id="KW-0472">Membrane</keyword>
<dbReference type="FunFam" id="3.30.530.20:FF:000008">
    <property type="entry name" value="START domain containing 10"/>
    <property type="match status" value="1"/>
</dbReference>
<evidence type="ECO:0000256" key="8">
    <source>
        <dbReference type="ARBA" id="ARBA00022990"/>
    </source>
</evidence>
<proteinExistence type="predicted"/>
<evidence type="ECO:0000259" key="17">
    <source>
        <dbReference type="PROSITE" id="PS50848"/>
    </source>
</evidence>
<dbReference type="PROSITE" id="PS50848">
    <property type="entry name" value="START"/>
    <property type="match status" value="1"/>
</dbReference>
<evidence type="ECO:0000256" key="15">
    <source>
        <dbReference type="ARBA" id="ARBA00076937"/>
    </source>
</evidence>
<dbReference type="SUPFAM" id="SSF55961">
    <property type="entry name" value="Bet v1-like"/>
    <property type="match status" value="1"/>
</dbReference>
<evidence type="ECO:0000313" key="18">
    <source>
        <dbReference type="EMBL" id="OCT67333.1"/>
    </source>
</evidence>
<dbReference type="PANTHER" id="PTHR19308">
    <property type="entry name" value="PHOSPHATIDYLCHOLINE TRANSFER PROTEIN"/>
    <property type="match status" value="1"/>
</dbReference>
<evidence type="ECO:0000313" key="19">
    <source>
        <dbReference type="Proteomes" id="UP000694892"/>
    </source>
</evidence>
<protein>
    <recommendedName>
        <fullName evidence="14">START domain-containing protein 10</fullName>
    </recommendedName>
    <alternativeName>
        <fullName evidence="15">PCTP-like protein</fullName>
    </alternativeName>
    <alternativeName>
        <fullName evidence="16">StAR-related lipid transfer protein 10</fullName>
    </alternativeName>
</protein>
<dbReference type="Gene3D" id="3.30.530.20">
    <property type="match status" value="1"/>
</dbReference>